<evidence type="ECO:0000313" key="3">
    <source>
        <dbReference type="Proteomes" id="UP001139887"/>
    </source>
</evidence>
<dbReference type="PANTHER" id="PTHR12197">
    <property type="entry name" value="HISTONE-LYSINE N-METHYLTRANSFERASE SMYD"/>
    <property type="match status" value="1"/>
</dbReference>
<reference evidence="2" key="1">
    <citation type="submission" date="2022-07" db="EMBL/GenBank/DDBJ databases">
        <title>Phylogenomic reconstructions and comparative analyses of Kickxellomycotina fungi.</title>
        <authorList>
            <person name="Reynolds N.K."/>
            <person name="Stajich J.E."/>
            <person name="Barry K."/>
            <person name="Grigoriev I.V."/>
            <person name="Crous P."/>
            <person name="Smith M.E."/>
        </authorList>
    </citation>
    <scope>NUCLEOTIDE SEQUENCE</scope>
    <source>
        <strain evidence="2">NRRL 1566</strain>
    </source>
</reference>
<dbReference type="Proteomes" id="UP001139887">
    <property type="component" value="Unassembled WGS sequence"/>
</dbReference>
<dbReference type="AlphaFoldDB" id="A0A9W8I815"/>
<evidence type="ECO:0000259" key="1">
    <source>
        <dbReference type="PROSITE" id="PS50280"/>
    </source>
</evidence>
<dbReference type="InterPro" id="IPR046341">
    <property type="entry name" value="SET_dom_sf"/>
</dbReference>
<comment type="caution">
    <text evidence="2">The sequence shown here is derived from an EMBL/GenBank/DDBJ whole genome shotgun (WGS) entry which is preliminary data.</text>
</comment>
<keyword evidence="3" id="KW-1185">Reference proteome</keyword>
<evidence type="ECO:0000313" key="2">
    <source>
        <dbReference type="EMBL" id="KAJ2850321.1"/>
    </source>
</evidence>
<dbReference type="SUPFAM" id="SSF82199">
    <property type="entry name" value="SET domain"/>
    <property type="match status" value="1"/>
</dbReference>
<dbReference type="Gene3D" id="2.170.270.10">
    <property type="entry name" value="SET domain"/>
    <property type="match status" value="1"/>
</dbReference>
<gene>
    <name evidence="2" type="ORF">IWW36_002007</name>
</gene>
<dbReference type="InterPro" id="IPR001214">
    <property type="entry name" value="SET_dom"/>
</dbReference>
<dbReference type="Pfam" id="PF00856">
    <property type="entry name" value="SET"/>
    <property type="match status" value="1"/>
</dbReference>
<dbReference type="EMBL" id="JANBUW010000036">
    <property type="protein sequence ID" value="KAJ2850321.1"/>
    <property type="molecule type" value="Genomic_DNA"/>
</dbReference>
<dbReference type="Gene3D" id="1.10.220.160">
    <property type="match status" value="1"/>
</dbReference>
<feature type="domain" description="SET" evidence="1">
    <location>
        <begin position="11"/>
        <end position="239"/>
    </location>
</feature>
<protein>
    <recommendedName>
        <fullName evidence="1">SET domain-containing protein</fullName>
    </recommendedName>
</protein>
<sequence>MNLIERLVKSNGLYVVDDAIKGKRTVAEREFKRGEVLLSIPPLYSFPLYKEPTDSQHPTAATKLARLTDQQQIDKAAMKLKPEYREYLYMTIGIGAMLHYVASTIPSKVPEWLHVQANAWYQLVSHRQDHSQLMHKQYGEIARVIAIYGNVGPLRFSNDDGEDLEDAIVTALCRSGCNNFATYEPHCPQMSGYMCSPLISLLFNHSCLPNATFVFSKGMQVVRALEDINQGDEITLTYADALLPRKERQTRLAEVYFFNCLCKKCTPLSVRGQIDGLMSRALEVSSHMPRLLPTDYAKPPAIDPWVMQLVQLFNNFILEKSTDEFEQEMLKAISITDACDMSFAAYQHWLECQDECLDRLSRGSTDANVMLWSCISSLYVLAFYILAYPPYYSLIGFQCLQTAKLLWNTLITITSIPEHFQAIVCERQVGKLARCALNILKISADPTVSTASNPSINSQIELLYCQQKTS</sequence>
<accession>A0A9W8I815</accession>
<dbReference type="InterPro" id="IPR050869">
    <property type="entry name" value="H3K4_H4K5_MeTrfase"/>
</dbReference>
<organism evidence="2 3">
    <name type="scientific">Coemansia brasiliensis</name>
    <dbReference type="NCBI Taxonomy" id="2650707"/>
    <lineage>
        <taxon>Eukaryota</taxon>
        <taxon>Fungi</taxon>
        <taxon>Fungi incertae sedis</taxon>
        <taxon>Zoopagomycota</taxon>
        <taxon>Kickxellomycotina</taxon>
        <taxon>Kickxellomycetes</taxon>
        <taxon>Kickxellales</taxon>
        <taxon>Kickxellaceae</taxon>
        <taxon>Coemansia</taxon>
    </lineage>
</organism>
<dbReference type="PROSITE" id="PS50280">
    <property type="entry name" value="SET"/>
    <property type="match status" value="1"/>
</dbReference>
<name>A0A9W8I815_9FUNG</name>
<proteinExistence type="predicted"/>
<dbReference type="OrthoDB" id="5945798at2759"/>
<dbReference type="CDD" id="cd20071">
    <property type="entry name" value="SET_SMYD"/>
    <property type="match status" value="1"/>
</dbReference>